<gene>
    <name evidence="2" type="ORF">SUNI508_06465</name>
</gene>
<organism evidence="2 3">
    <name type="scientific">Seiridium unicorne</name>
    <dbReference type="NCBI Taxonomy" id="138068"/>
    <lineage>
        <taxon>Eukaryota</taxon>
        <taxon>Fungi</taxon>
        <taxon>Dikarya</taxon>
        <taxon>Ascomycota</taxon>
        <taxon>Pezizomycotina</taxon>
        <taxon>Sordariomycetes</taxon>
        <taxon>Xylariomycetidae</taxon>
        <taxon>Amphisphaeriales</taxon>
        <taxon>Sporocadaceae</taxon>
        <taxon>Seiridium</taxon>
    </lineage>
</organism>
<evidence type="ECO:0000313" key="3">
    <source>
        <dbReference type="Proteomes" id="UP001408356"/>
    </source>
</evidence>
<comment type="caution">
    <text evidence="2">The sequence shown here is derived from an EMBL/GenBank/DDBJ whole genome shotgun (WGS) entry which is preliminary data.</text>
</comment>
<reference evidence="2 3" key="1">
    <citation type="journal article" date="2024" name="J. Plant Pathol.">
        <title>Sequence and assembly of the genome of Seiridium unicorne, isolate CBS 538.82, causal agent of cypress canker disease.</title>
        <authorList>
            <person name="Scali E."/>
            <person name="Rocca G.D."/>
            <person name="Danti R."/>
            <person name="Garbelotto M."/>
            <person name="Barberini S."/>
            <person name="Baroncelli R."/>
            <person name="Emiliani G."/>
        </authorList>
    </citation>
    <scope>NUCLEOTIDE SEQUENCE [LARGE SCALE GENOMIC DNA]</scope>
    <source>
        <strain evidence="2 3">BM-138-508</strain>
    </source>
</reference>
<protein>
    <submittedName>
        <fullName evidence="2">Uncharacterized protein</fullName>
    </submittedName>
</protein>
<dbReference type="Proteomes" id="UP001408356">
    <property type="component" value="Unassembled WGS sequence"/>
</dbReference>
<keyword evidence="3" id="KW-1185">Reference proteome</keyword>
<sequence>MAIICVVCGVAMKSTSMDMRPHQDPWMNMTPRQNHWLNPCLVLARPEYLEWQKLSPKEQRDFEDDEKLIQVIRASNIEYNDEGTHLLVRYNGGHEEGPRLLPTDASNALIPIPIHRDCLQVTKLFCSWQKRFDLNFRAPNGGHPSRLSNRARATLSHGSLRRGIKENHKYYLGKKTRQLFQITDQTIETSPLGPVPSLARVILNRLRLMPEHVDGPGSGTDEVFLRMMGSPQEIFDLIIKQFQPLTSPPLKCNRVMPNSWWKEQLLKGRLIPWLWDIDAWDEPGKKFDPFGDDDSGYRYSMWKKEFGFAHVEQPLPSKLGDNRDMLVTPTIPHAGALPSMQQDNWTPLPTFGNLSAAFQGPPPRPSRFPPPPLPGVPYSGITVHTITAQDDSDDEEILTEIIGRVKGGGRSSLRQGIRDIYQSRKVMTQHLRPQTVAQPESSGVSRPRAQLPREPVDDTNWVARDWDWELLARQLAQEDVLVPGKGILGDAPPPVRRKLWNRKRIWDLLDSARLGHICWEIPDPAPADS</sequence>
<name>A0ABR2V0K8_9PEZI</name>
<evidence type="ECO:0000256" key="1">
    <source>
        <dbReference type="SAM" id="MobiDB-lite"/>
    </source>
</evidence>
<feature type="compositionally biased region" description="Polar residues" evidence="1">
    <location>
        <begin position="432"/>
        <end position="444"/>
    </location>
</feature>
<dbReference type="EMBL" id="JARVKF010000235">
    <property type="protein sequence ID" value="KAK9420469.1"/>
    <property type="molecule type" value="Genomic_DNA"/>
</dbReference>
<evidence type="ECO:0000313" key="2">
    <source>
        <dbReference type="EMBL" id="KAK9420469.1"/>
    </source>
</evidence>
<proteinExistence type="predicted"/>
<accession>A0ABR2V0K8</accession>
<feature type="region of interest" description="Disordered" evidence="1">
    <location>
        <begin position="432"/>
        <end position="452"/>
    </location>
</feature>